<reference evidence="2" key="2">
    <citation type="submission" date="2021-04" db="EMBL/GenBank/DDBJ databases">
        <authorList>
            <person name="Gilroy R."/>
        </authorList>
    </citation>
    <scope>NUCLEOTIDE SEQUENCE</scope>
    <source>
        <strain evidence="2">G4-2901</strain>
    </source>
</reference>
<keyword evidence="2" id="KW-0378">Hydrolase</keyword>
<reference evidence="2" key="1">
    <citation type="journal article" date="2021" name="PeerJ">
        <title>Extensive microbial diversity within the chicken gut microbiome revealed by metagenomics and culture.</title>
        <authorList>
            <person name="Gilroy R."/>
            <person name="Ravi A."/>
            <person name="Getino M."/>
            <person name="Pursley I."/>
            <person name="Horton D.L."/>
            <person name="Alikhan N.F."/>
            <person name="Baker D."/>
            <person name="Gharbi K."/>
            <person name="Hall N."/>
            <person name="Watson M."/>
            <person name="Adriaenssens E.M."/>
            <person name="Foster-Nyarko E."/>
            <person name="Jarju S."/>
            <person name="Secka A."/>
            <person name="Antonio M."/>
            <person name="Oren A."/>
            <person name="Chaudhuri R.R."/>
            <person name="La Ragione R."/>
            <person name="Hildebrand F."/>
            <person name="Pallen M.J."/>
        </authorList>
    </citation>
    <scope>NUCLEOTIDE SEQUENCE</scope>
    <source>
        <strain evidence="2">G4-2901</strain>
    </source>
</reference>
<dbReference type="EMBL" id="JAHLFW010000108">
    <property type="protein sequence ID" value="MBU3839174.1"/>
    <property type="molecule type" value="Genomic_DNA"/>
</dbReference>
<name>A0A948WY13_9BACT</name>
<evidence type="ECO:0000313" key="2">
    <source>
        <dbReference type="EMBL" id="MBU3839174.1"/>
    </source>
</evidence>
<sequence>MNKPWTRNETIVAFNLYCKIPFKSSSKSNVLVQKYASLLGRSASALNMKIGNIGRLDPDLKAQGISGLVHGAKLEEDIWNEFYDNPSLLAYESERIIAELQNKPVEESSNVIIDNIPQGEERNTIIKQRVNQSFFRSTVLSSYNNLCCISGVGNIELLEACHIVGWADDVNNRTNPKNGLCLNSFFHKAYDKLLIGITPDLKIVISDELLFQTQNDNFKKYLNEINNKKIILPDKFFPDKNLLQVHYERYKNK</sequence>
<gene>
    <name evidence="2" type="ORF">H9777_12870</name>
</gene>
<comment type="caution">
    <text evidence="2">The sequence shown here is derived from an EMBL/GenBank/DDBJ whole genome shotgun (WGS) entry which is preliminary data.</text>
</comment>
<proteinExistence type="predicted"/>
<evidence type="ECO:0000313" key="3">
    <source>
        <dbReference type="Proteomes" id="UP000783796"/>
    </source>
</evidence>
<keyword evidence="2" id="KW-0540">Nuclease</keyword>
<protein>
    <submittedName>
        <fullName evidence="2">HNH endonuclease</fullName>
    </submittedName>
</protein>
<dbReference type="InterPro" id="IPR003615">
    <property type="entry name" value="HNH_nuc"/>
</dbReference>
<keyword evidence="2" id="KW-0255">Endonuclease</keyword>
<evidence type="ECO:0000259" key="1">
    <source>
        <dbReference type="Pfam" id="PF13391"/>
    </source>
</evidence>
<organism evidence="2 3">
    <name type="scientific">Candidatus Phocaeicola faecigallinarum</name>
    <dbReference type="NCBI Taxonomy" id="2838732"/>
    <lineage>
        <taxon>Bacteria</taxon>
        <taxon>Pseudomonadati</taxon>
        <taxon>Bacteroidota</taxon>
        <taxon>Bacteroidia</taxon>
        <taxon>Bacteroidales</taxon>
        <taxon>Bacteroidaceae</taxon>
        <taxon>Phocaeicola</taxon>
    </lineage>
</organism>
<accession>A0A948WY13</accession>
<feature type="domain" description="HNH nuclease" evidence="1">
    <location>
        <begin position="147"/>
        <end position="197"/>
    </location>
</feature>
<dbReference type="AlphaFoldDB" id="A0A948WY13"/>
<dbReference type="Proteomes" id="UP000783796">
    <property type="component" value="Unassembled WGS sequence"/>
</dbReference>
<dbReference type="Pfam" id="PF13391">
    <property type="entry name" value="HNH_2"/>
    <property type="match status" value="1"/>
</dbReference>
<dbReference type="GO" id="GO:0004519">
    <property type="term" value="F:endonuclease activity"/>
    <property type="evidence" value="ECO:0007669"/>
    <property type="project" value="UniProtKB-KW"/>
</dbReference>